<dbReference type="Gene3D" id="3.40.930.10">
    <property type="entry name" value="Mannitol-specific EII, Chain A"/>
    <property type="match status" value="1"/>
</dbReference>
<keyword evidence="2" id="KW-0813">Transport</keyword>
<evidence type="ECO:0000256" key="2">
    <source>
        <dbReference type="ARBA" id="ARBA00022448"/>
    </source>
</evidence>
<dbReference type="RefSeq" id="WP_092483764.1">
    <property type="nucleotide sequence ID" value="NZ_FOYM01000015.1"/>
</dbReference>
<dbReference type="GO" id="GO:0008982">
    <property type="term" value="F:protein-N(PI)-phosphohistidine-sugar phosphotransferase activity"/>
    <property type="evidence" value="ECO:0007669"/>
    <property type="project" value="InterPro"/>
</dbReference>
<dbReference type="SUPFAM" id="SSF55804">
    <property type="entry name" value="Phoshotransferase/anion transport protein"/>
    <property type="match status" value="1"/>
</dbReference>
<keyword evidence="5" id="KW-0808">Transferase</keyword>
<gene>
    <name evidence="8" type="ORF">SAMN05660706_11594</name>
</gene>
<keyword evidence="9" id="KW-1185">Reference proteome</keyword>
<proteinExistence type="predicted"/>
<evidence type="ECO:0000256" key="1">
    <source>
        <dbReference type="ARBA" id="ARBA00004496"/>
    </source>
</evidence>
<dbReference type="CDD" id="cd00211">
    <property type="entry name" value="PTS_IIA_fru"/>
    <property type="match status" value="1"/>
</dbReference>
<evidence type="ECO:0000256" key="6">
    <source>
        <dbReference type="ARBA" id="ARBA00022683"/>
    </source>
</evidence>
<dbReference type="FunFam" id="3.40.930.10:FF:000009">
    <property type="entry name" value="PTS system, fructose specific IIABC component"/>
    <property type="match status" value="1"/>
</dbReference>
<feature type="domain" description="PTS EIIA type-2" evidence="7">
    <location>
        <begin position="5"/>
        <end position="150"/>
    </location>
</feature>
<dbReference type="OrthoDB" id="95460at2"/>
<protein>
    <submittedName>
        <fullName evidence="8">PTS system, fructose-specific IIA component</fullName>
    </submittedName>
</protein>
<evidence type="ECO:0000256" key="3">
    <source>
        <dbReference type="ARBA" id="ARBA00022553"/>
    </source>
</evidence>
<dbReference type="PROSITE" id="PS00372">
    <property type="entry name" value="PTS_EIIA_TYPE_2_HIS"/>
    <property type="match status" value="1"/>
</dbReference>
<dbReference type="InterPro" id="IPR004715">
    <property type="entry name" value="PTS_IIA_fruc"/>
</dbReference>
<dbReference type="PROSITE" id="PS51094">
    <property type="entry name" value="PTS_EIIA_TYPE_2"/>
    <property type="match status" value="1"/>
</dbReference>
<dbReference type="InterPro" id="IPR002178">
    <property type="entry name" value="PTS_EIIA_type-2_dom"/>
</dbReference>
<sequence length="150" mass="16620">MKLTEIIEKEIIQLSLAVQTKEECIARMTEQMVKAGAISNKEAFMQTVLEREQKGTTGVGFEVAIPHGKSAGVARPALGFAKLAHPIDWQSLDEEPVSMVFLIAVPAEQAGNEHLRILAAIARKLMHEEYRNQLREAGSPEDVMRVLETL</sequence>
<keyword evidence="3" id="KW-0597">Phosphoprotein</keyword>
<keyword evidence="6" id="KW-0598">Phosphotransferase system</keyword>
<dbReference type="AlphaFoldDB" id="A0A1I6DR75"/>
<evidence type="ECO:0000313" key="8">
    <source>
        <dbReference type="EMBL" id="SFR07970.1"/>
    </source>
</evidence>
<organism evidence="8 9">
    <name type="scientific">Desulfoscipio geothermicus DSM 3669</name>
    <dbReference type="NCBI Taxonomy" id="1121426"/>
    <lineage>
        <taxon>Bacteria</taxon>
        <taxon>Bacillati</taxon>
        <taxon>Bacillota</taxon>
        <taxon>Clostridia</taxon>
        <taxon>Eubacteriales</taxon>
        <taxon>Desulfallaceae</taxon>
        <taxon>Desulfoscipio</taxon>
    </lineage>
</organism>
<dbReference type="InterPro" id="IPR051541">
    <property type="entry name" value="PTS_SugarTrans_NitroReg"/>
</dbReference>
<dbReference type="PANTHER" id="PTHR47738:SF2">
    <property type="entry name" value="PTS SYSTEM FRUCTOSE-LIKE EIIA COMPONENT"/>
    <property type="match status" value="1"/>
</dbReference>
<accession>A0A1I6DR75</accession>
<keyword evidence="4" id="KW-0762">Sugar transport</keyword>
<evidence type="ECO:0000313" key="9">
    <source>
        <dbReference type="Proteomes" id="UP000199584"/>
    </source>
</evidence>
<evidence type="ECO:0000259" key="7">
    <source>
        <dbReference type="PROSITE" id="PS51094"/>
    </source>
</evidence>
<evidence type="ECO:0000256" key="5">
    <source>
        <dbReference type="ARBA" id="ARBA00022679"/>
    </source>
</evidence>
<dbReference type="Proteomes" id="UP000199584">
    <property type="component" value="Unassembled WGS sequence"/>
</dbReference>
<dbReference type="InterPro" id="IPR016152">
    <property type="entry name" value="PTrfase/Anion_transptr"/>
</dbReference>
<evidence type="ECO:0000256" key="4">
    <source>
        <dbReference type="ARBA" id="ARBA00022597"/>
    </source>
</evidence>
<dbReference type="GO" id="GO:0016020">
    <property type="term" value="C:membrane"/>
    <property type="evidence" value="ECO:0007669"/>
    <property type="project" value="InterPro"/>
</dbReference>
<dbReference type="NCBIfam" id="TIGR00848">
    <property type="entry name" value="fruA"/>
    <property type="match status" value="1"/>
</dbReference>
<dbReference type="EMBL" id="FOYM01000015">
    <property type="protein sequence ID" value="SFR07970.1"/>
    <property type="molecule type" value="Genomic_DNA"/>
</dbReference>
<dbReference type="GO" id="GO:0005737">
    <property type="term" value="C:cytoplasm"/>
    <property type="evidence" value="ECO:0007669"/>
    <property type="project" value="UniProtKB-SubCell"/>
</dbReference>
<dbReference type="GO" id="GO:0009401">
    <property type="term" value="P:phosphoenolpyruvate-dependent sugar phosphotransferase system"/>
    <property type="evidence" value="ECO:0007669"/>
    <property type="project" value="UniProtKB-KW"/>
</dbReference>
<dbReference type="PANTHER" id="PTHR47738">
    <property type="entry name" value="PTS SYSTEM FRUCTOSE-LIKE EIIA COMPONENT-RELATED"/>
    <property type="match status" value="1"/>
</dbReference>
<reference evidence="9" key="1">
    <citation type="submission" date="2016-10" db="EMBL/GenBank/DDBJ databases">
        <authorList>
            <person name="Varghese N."/>
            <person name="Submissions S."/>
        </authorList>
    </citation>
    <scope>NUCLEOTIDE SEQUENCE [LARGE SCALE GENOMIC DNA]</scope>
    <source>
        <strain evidence="9">DSM 3669</strain>
    </source>
</reference>
<dbReference type="Pfam" id="PF00359">
    <property type="entry name" value="PTS_EIIA_2"/>
    <property type="match status" value="1"/>
</dbReference>
<name>A0A1I6DR75_9FIRM</name>
<dbReference type="STRING" id="39060.SAMN05660706_11594"/>
<comment type="subcellular location">
    <subcellularLocation>
        <location evidence="1">Cytoplasm</location>
    </subcellularLocation>
</comment>